<evidence type="ECO:0000256" key="1">
    <source>
        <dbReference type="SAM" id="MobiDB-lite"/>
    </source>
</evidence>
<reference evidence="3 4" key="1">
    <citation type="submission" date="2020-08" db="EMBL/GenBank/DDBJ databases">
        <authorList>
            <person name="Newling K."/>
            <person name="Davey J."/>
            <person name="Forrester S."/>
        </authorList>
    </citation>
    <scope>NUCLEOTIDE SEQUENCE [LARGE SCALE GENOMIC DNA]</scope>
    <source>
        <strain evidence="4">Crithidia deanei Carvalho (ATCC PRA-265)</strain>
    </source>
</reference>
<dbReference type="InterPro" id="IPR056614">
    <property type="entry name" value="FAZ1_cons"/>
</dbReference>
<feature type="region of interest" description="Disordered" evidence="1">
    <location>
        <begin position="131"/>
        <end position="220"/>
    </location>
</feature>
<accession>A0A7G2CQK8</accession>
<evidence type="ECO:0000259" key="2">
    <source>
        <dbReference type="Pfam" id="PF23398"/>
    </source>
</evidence>
<evidence type="ECO:0000313" key="4">
    <source>
        <dbReference type="Proteomes" id="UP000515908"/>
    </source>
</evidence>
<feature type="compositionally biased region" description="Basic and acidic residues" evidence="1">
    <location>
        <begin position="18"/>
        <end position="27"/>
    </location>
</feature>
<name>A0A7G2CQK8_9TRYP</name>
<feature type="compositionally biased region" description="Polar residues" evidence="1">
    <location>
        <begin position="162"/>
        <end position="181"/>
    </location>
</feature>
<dbReference type="EMBL" id="LR877164">
    <property type="protein sequence ID" value="CAD2221281.1"/>
    <property type="molecule type" value="Genomic_DNA"/>
</dbReference>
<dbReference type="Proteomes" id="UP000515908">
    <property type="component" value="Chromosome 20"/>
</dbReference>
<sequence length="220" mass="25743">MENEKDNQQPISSDEDNNERIIDGLRYPRKERDIDQLGFETTKHSLKFHGEDWDVPLTQQREELTRAFFSDATDATDEPEENISNLRFVVNKNYLSVRFTVRHKVQIHAKDVQEKLAQYKWSRMKKMYAPRATKPANEKPSHAEVAPKKNASIFNRRDSDTEIGQTHRQISTQLSAFGRTQDQIHFRDEKEEEEEPYAYEEQRDAKAKTGGRAIRSAFGQ</sequence>
<keyword evidence="4" id="KW-1185">Reference proteome</keyword>
<organism evidence="3 4">
    <name type="scientific">Angomonas deanei</name>
    <dbReference type="NCBI Taxonomy" id="59799"/>
    <lineage>
        <taxon>Eukaryota</taxon>
        <taxon>Discoba</taxon>
        <taxon>Euglenozoa</taxon>
        <taxon>Kinetoplastea</taxon>
        <taxon>Metakinetoplastina</taxon>
        <taxon>Trypanosomatida</taxon>
        <taxon>Trypanosomatidae</taxon>
        <taxon>Strigomonadinae</taxon>
        <taxon>Angomonas</taxon>
    </lineage>
</organism>
<dbReference type="VEuPathDB" id="TriTrypDB:ADEAN_000881300"/>
<feature type="compositionally biased region" description="Basic and acidic residues" evidence="1">
    <location>
        <begin position="136"/>
        <end position="147"/>
    </location>
</feature>
<dbReference type="Pfam" id="PF23398">
    <property type="entry name" value="FAZ1_cons"/>
    <property type="match status" value="1"/>
</dbReference>
<dbReference type="AlphaFoldDB" id="A0A7G2CQK8"/>
<protein>
    <recommendedName>
        <fullName evidence="2">Flagellar attachment zone protein 1 conserved domain-containing protein</fullName>
    </recommendedName>
</protein>
<evidence type="ECO:0000313" key="3">
    <source>
        <dbReference type="EMBL" id="CAD2221281.1"/>
    </source>
</evidence>
<feature type="domain" description="Flagellar attachment zone protein 1 conserved" evidence="2">
    <location>
        <begin position="41"/>
        <end position="130"/>
    </location>
</feature>
<proteinExistence type="predicted"/>
<gene>
    <name evidence="3" type="ORF">ADEAN_000881300</name>
</gene>
<feature type="region of interest" description="Disordered" evidence="1">
    <location>
        <begin position="1"/>
        <end position="27"/>
    </location>
</feature>